<feature type="binding site" evidence="3">
    <location>
        <begin position="723"/>
        <end position="725"/>
    </location>
    <ligand>
        <name>L-glutamate</name>
        <dbReference type="ChEBI" id="CHEBI:29985"/>
    </ligand>
</feature>
<reference evidence="5 6" key="1">
    <citation type="journal article" date="2024" name="Front Chem Biol">
        <title>Unveiling the potential of Daldinia eschscholtzii MFLUCC 19-0629 through bioactivity and bioinformatics studies for enhanced sustainable agriculture production.</title>
        <authorList>
            <person name="Brooks S."/>
            <person name="Weaver J.A."/>
            <person name="Klomchit A."/>
            <person name="Alharthi S.A."/>
            <person name="Onlamun T."/>
            <person name="Nurani R."/>
            <person name="Vong T.K."/>
            <person name="Alberti F."/>
            <person name="Greco C."/>
        </authorList>
    </citation>
    <scope>NUCLEOTIDE SEQUENCE [LARGE SCALE GENOMIC DNA]</scope>
    <source>
        <strain evidence="5">MFLUCC 19-0629</strain>
    </source>
</reference>
<dbReference type="InterPro" id="IPR043137">
    <property type="entry name" value="GGT_ssub_C"/>
</dbReference>
<dbReference type="InterPro" id="IPR029055">
    <property type="entry name" value="Ntn_hydrolases_N"/>
</dbReference>
<dbReference type="EMBL" id="JBANMG010000004">
    <property type="protein sequence ID" value="KAK6954205.1"/>
    <property type="molecule type" value="Genomic_DNA"/>
</dbReference>
<dbReference type="Pfam" id="PF01019">
    <property type="entry name" value="G_glu_transpept"/>
    <property type="match status" value="1"/>
</dbReference>
<accession>A0AAX6MNJ3</accession>
<dbReference type="GO" id="GO:0006751">
    <property type="term" value="P:glutathione catabolic process"/>
    <property type="evidence" value="ECO:0007669"/>
    <property type="project" value="UniProtKB-UniRule"/>
</dbReference>
<dbReference type="EC" id="3.4.19.13" evidence="4"/>
<dbReference type="GO" id="GO:0103068">
    <property type="term" value="F:leukotriene C4 gamma-glutamyl transferase activity"/>
    <property type="evidence" value="ECO:0007669"/>
    <property type="project" value="UniProtKB-EC"/>
</dbReference>
<organism evidence="5 6">
    <name type="scientific">Daldinia eschscholtzii</name>
    <dbReference type="NCBI Taxonomy" id="292717"/>
    <lineage>
        <taxon>Eukaryota</taxon>
        <taxon>Fungi</taxon>
        <taxon>Dikarya</taxon>
        <taxon>Ascomycota</taxon>
        <taxon>Pezizomycotina</taxon>
        <taxon>Sordariomycetes</taxon>
        <taxon>Xylariomycetidae</taxon>
        <taxon>Xylariales</taxon>
        <taxon>Hypoxylaceae</taxon>
        <taxon>Daldinia</taxon>
    </lineage>
</organism>
<feature type="binding site" evidence="3">
    <location>
        <begin position="775"/>
        <end position="776"/>
    </location>
    <ligand>
        <name>L-glutamate</name>
        <dbReference type="ChEBI" id="CHEBI:29985"/>
    </ligand>
</feature>
<dbReference type="Gene3D" id="1.10.246.130">
    <property type="match status" value="1"/>
</dbReference>
<dbReference type="InterPro" id="IPR044053">
    <property type="entry name" value="AsaB-like"/>
</dbReference>
<dbReference type="PANTHER" id="PTHR11686">
    <property type="entry name" value="GAMMA GLUTAMYL TRANSPEPTIDASE"/>
    <property type="match status" value="1"/>
</dbReference>
<keyword evidence="4" id="KW-0378">Hydrolase</keyword>
<evidence type="ECO:0000313" key="5">
    <source>
        <dbReference type="EMBL" id="KAK6954205.1"/>
    </source>
</evidence>
<evidence type="ECO:0000256" key="3">
    <source>
        <dbReference type="PIRSR" id="PIRSR600101-2"/>
    </source>
</evidence>
<dbReference type="SUPFAM" id="SSF56235">
    <property type="entry name" value="N-terminal nucleophile aminohydrolases (Ntn hydrolases)"/>
    <property type="match status" value="1"/>
</dbReference>
<comment type="catalytic activity">
    <reaction evidence="4">
        <text>glutathione + H2O = L-cysteinylglycine + L-glutamate</text>
        <dbReference type="Rhea" id="RHEA:28807"/>
        <dbReference type="ChEBI" id="CHEBI:15377"/>
        <dbReference type="ChEBI" id="CHEBI:29985"/>
        <dbReference type="ChEBI" id="CHEBI:57925"/>
        <dbReference type="ChEBI" id="CHEBI:61694"/>
        <dbReference type="EC" id="3.4.19.13"/>
    </reaction>
</comment>
<dbReference type="EC" id="2.3.2.2" evidence="4"/>
<protein>
    <recommendedName>
        <fullName evidence="4">Glutathione hydrolase</fullName>
        <ecNumber evidence="4">2.3.2.2</ecNumber>
        <ecNumber evidence="4">3.4.19.13</ecNumber>
    </recommendedName>
    <alternativeName>
        <fullName evidence="4">Gamma-glutamyltransferase</fullName>
    </alternativeName>
    <alternativeName>
        <fullName evidence="4">Gamma-glutamyltranspeptidase</fullName>
    </alternativeName>
</protein>
<keyword evidence="4" id="KW-0012">Acyltransferase</keyword>
<comment type="pathway">
    <text evidence="4">Sulfur metabolism; glutathione metabolism.</text>
</comment>
<keyword evidence="4" id="KW-0808">Transferase</keyword>
<comment type="catalytic activity">
    <reaction evidence="4">
        <text>an N-terminal (5-L-glutamyl)-[peptide] + an alpha-amino acid = 5-L-glutamyl amino acid + an N-terminal L-alpha-aminoacyl-[peptide]</text>
        <dbReference type="Rhea" id="RHEA:23904"/>
        <dbReference type="Rhea" id="RHEA-COMP:9780"/>
        <dbReference type="Rhea" id="RHEA-COMP:9795"/>
        <dbReference type="ChEBI" id="CHEBI:77644"/>
        <dbReference type="ChEBI" id="CHEBI:78597"/>
        <dbReference type="ChEBI" id="CHEBI:78599"/>
        <dbReference type="ChEBI" id="CHEBI:78608"/>
        <dbReference type="EC" id="2.3.2.2"/>
    </reaction>
</comment>
<dbReference type="GO" id="GO:0016491">
    <property type="term" value="F:oxidoreductase activity"/>
    <property type="evidence" value="ECO:0007669"/>
    <property type="project" value="InterPro"/>
</dbReference>
<name>A0AAX6MNJ3_9PEZI</name>
<evidence type="ECO:0000256" key="2">
    <source>
        <dbReference type="PIRSR" id="PIRSR600101-1"/>
    </source>
</evidence>
<dbReference type="Proteomes" id="UP001369815">
    <property type="component" value="Unassembled WGS sequence"/>
</dbReference>
<dbReference type="PRINTS" id="PR01210">
    <property type="entry name" value="GGTRANSPTASE"/>
</dbReference>
<dbReference type="NCBIfam" id="NF041278">
    <property type="entry name" value="CmcJ_NvfI_EfuI"/>
    <property type="match status" value="1"/>
</dbReference>
<feature type="binding site" evidence="3">
    <location>
        <position position="427"/>
    </location>
    <ligand>
        <name>L-glutamate</name>
        <dbReference type="ChEBI" id="CHEBI:29985"/>
    </ligand>
</feature>
<comment type="function">
    <text evidence="4">Cleaves the gamma-glutamyl peptide bond of glutathione and glutathione conjugates.</text>
</comment>
<evidence type="ECO:0000256" key="4">
    <source>
        <dbReference type="RuleBase" id="RU368068"/>
    </source>
</evidence>
<dbReference type="InterPro" id="IPR043138">
    <property type="entry name" value="GGT_lsub"/>
</dbReference>
<dbReference type="AlphaFoldDB" id="A0AAX6MNJ3"/>
<dbReference type="PANTHER" id="PTHR11686:SF62">
    <property type="entry name" value="GLUTATHIONE HYDROLASE"/>
    <property type="match status" value="1"/>
</dbReference>
<feature type="binding site" evidence="3">
    <location>
        <position position="799"/>
    </location>
    <ligand>
        <name>L-glutamate</name>
        <dbReference type="ChEBI" id="CHEBI:29985"/>
    </ligand>
</feature>
<dbReference type="GO" id="GO:0005886">
    <property type="term" value="C:plasma membrane"/>
    <property type="evidence" value="ECO:0007669"/>
    <property type="project" value="TreeGrafter"/>
</dbReference>
<keyword evidence="6" id="KW-1185">Reference proteome</keyword>
<proteinExistence type="inferred from homology"/>
<dbReference type="InterPro" id="IPR000101">
    <property type="entry name" value="GGT_peptidase"/>
</dbReference>
<gene>
    <name evidence="5" type="ORF">Daesc_004170</name>
</gene>
<comment type="caution">
    <text evidence="5">The sequence shown here is derived from an EMBL/GenBank/DDBJ whole genome shotgun (WGS) entry which is preliminary data.</text>
</comment>
<dbReference type="Gene3D" id="3.60.20.40">
    <property type="match status" value="1"/>
</dbReference>
<comment type="similarity">
    <text evidence="1">Belongs to the asaB hydroxylase/desaturase family.</text>
</comment>
<feature type="binding site" evidence="3">
    <location>
        <position position="747"/>
    </location>
    <ligand>
        <name>L-glutamate</name>
        <dbReference type="ChEBI" id="CHEBI:29985"/>
    </ligand>
</feature>
<dbReference type="NCBIfam" id="TIGR00066">
    <property type="entry name" value="g_glut_trans"/>
    <property type="match status" value="1"/>
</dbReference>
<evidence type="ECO:0000313" key="6">
    <source>
        <dbReference type="Proteomes" id="UP001369815"/>
    </source>
</evidence>
<sequence length="895" mass="98772">MPSVLDDYTVSASLRFIADSPKWKDEKPYILLSPGLESECPTTNIDFVERVRVIKDLRNTNPDAVLGPEFFKLVNHESKSLGSVQQEDDDNPYVHETVGLLKDVFRADRVIAYNVRFRRNRKPGPELEVYSPGTFQEPDLPSYRAHVDVSNDCGPRRVRRYLSEHEAQTYLDGSDEWRIRIVNVWRPLCAEVVDTPLAFCAPDTVSVDDLIAVDRPSELFHGEMYLLKDQPAHQWYYLSRQKPNEVFVFVSWDSEAIEGRISAKQGEVRFPRESVEVRAIVVQKKVRNDLAAFLREQAGVDMIITKRLYKSKLRAAMSRWIVPTSVVFLVGVLLFSGTSILDYTESLIIFGRQRPLSFEKNGAVASAGEICSRVGTSIIHRGGNAVDAAVATDFCLGVTHSWIAGLGGGGYAIVRDSSGKAECVDFRETAPAASDRDMFNTNPNASTTGGLASGTPGQLRGLEYLHKRYGKLPWKEVIDPAIKVARGGFTINQLLFNAMTRAIESTAGENFFVSNADWAEVFAPNGTMLGVGDTVRMERYADLLETVSIHGADSFYTGPVAAKISDVVRRDGGIITTQDLKGYKVETSTPLEITYGDYKIMSCRSTAGGTIVLMTMNTFQQFLARDDIHGMNLTLHRLVEAMRFGYAARATLGDPNFNPGQNVSELQLIQKYTADSVREKISDNHTLPVEAYNPDNLDIIHNHGTSHLSAADASGMAISLTSTPNLSFGSRLMVSGLGLIMNNEMDDFSVPNRSNHFGYIPTESNFIEPYKRPLSSMGPVIVDHLANNSFYVATGAAGGSHIISGVEQTLWRLLDLGFSAKGAVDAPRFHDQLIPNVLNLEETWDKGTHDFLQSLGHDVQWGNVGVDIHVVKMLSNGTFEAAGESRLEGTGGFAI</sequence>
<feature type="active site" description="Nucleophile" evidence="2">
    <location>
        <position position="705"/>
    </location>
</feature>
<dbReference type="GO" id="GO:0036374">
    <property type="term" value="F:glutathione hydrolase activity"/>
    <property type="evidence" value="ECO:0007669"/>
    <property type="project" value="UniProtKB-UniRule"/>
</dbReference>
<evidence type="ECO:0000256" key="1">
    <source>
        <dbReference type="ARBA" id="ARBA00023604"/>
    </source>
</evidence>
<comment type="catalytic activity">
    <reaction evidence="4">
        <text>an S-substituted glutathione + H2O = an S-substituted L-cysteinylglycine + L-glutamate</text>
        <dbReference type="Rhea" id="RHEA:59468"/>
        <dbReference type="ChEBI" id="CHEBI:15377"/>
        <dbReference type="ChEBI" id="CHEBI:29985"/>
        <dbReference type="ChEBI" id="CHEBI:90779"/>
        <dbReference type="ChEBI" id="CHEBI:143103"/>
        <dbReference type="EC" id="3.4.19.13"/>
    </reaction>
</comment>